<organism evidence="2 3">
    <name type="scientific">Exocentrus adspersus</name>
    <dbReference type="NCBI Taxonomy" id="1586481"/>
    <lineage>
        <taxon>Eukaryota</taxon>
        <taxon>Metazoa</taxon>
        <taxon>Ecdysozoa</taxon>
        <taxon>Arthropoda</taxon>
        <taxon>Hexapoda</taxon>
        <taxon>Insecta</taxon>
        <taxon>Pterygota</taxon>
        <taxon>Neoptera</taxon>
        <taxon>Endopterygota</taxon>
        <taxon>Coleoptera</taxon>
        <taxon>Polyphaga</taxon>
        <taxon>Cucujiformia</taxon>
        <taxon>Chrysomeloidea</taxon>
        <taxon>Cerambycidae</taxon>
        <taxon>Lamiinae</taxon>
        <taxon>Acanthocinini</taxon>
        <taxon>Exocentrus</taxon>
    </lineage>
</organism>
<reference evidence="2 3" key="1">
    <citation type="journal article" date="2023" name="Insect Mol. Biol.">
        <title>Genome sequencing provides insights into the evolution of gene families encoding plant cell wall-degrading enzymes in longhorned beetles.</title>
        <authorList>
            <person name="Shin N.R."/>
            <person name="Okamura Y."/>
            <person name="Kirsch R."/>
            <person name="Pauchet Y."/>
        </authorList>
    </citation>
    <scope>NUCLEOTIDE SEQUENCE [LARGE SCALE GENOMIC DNA]</scope>
    <source>
        <strain evidence="2">EAD_L_NR</strain>
    </source>
</reference>
<keyword evidence="1" id="KW-0812">Transmembrane</keyword>
<accession>A0AAV8W2W7</accession>
<keyword evidence="1" id="KW-1133">Transmembrane helix</keyword>
<feature type="transmembrane region" description="Helical" evidence="1">
    <location>
        <begin position="76"/>
        <end position="92"/>
    </location>
</feature>
<sequence>MAKAFANHLVYDLQCQICNQFSASSDLKPFKMFYQNFLLTFIFIMACMMIVLGAPAPRPYPNPQWALGYSYPYYGAYYYPAYGYAYSSPYVLL</sequence>
<name>A0AAV8W2W7_9CUCU</name>
<proteinExistence type="predicted"/>
<feature type="transmembrane region" description="Helical" evidence="1">
    <location>
        <begin position="37"/>
        <end position="56"/>
    </location>
</feature>
<protein>
    <submittedName>
        <fullName evidence="2">Uncharacterized protein</fullName>
    </submittedName>
</protein>
<evidence type="ECO:0000313" key="2">
    <source>
        <dbReference type="EMBL" id="KAJ8920436.1"/>
    </source>
</evidence>
<evidence type="ECO:0000313" key="3">
    <source>
        <dbReference type="Proteomes" id="UP001159042"/>
    </source>
</evidence>
<dbReference type="AlphaFoldDB" id="A0AAV8W2W7"/>
<dbReference type="Proteomes" id="UP001159042">
    <property type="component" value="Unassembled WGS sequence"/>
</dbReference>
<gene>
    <name evidence="2" type="ORF">NQ315_005304</name>
</gene>
<keyword evidence="1" id="KW-0472">Membrane</keyword>
<evidence type="ECO:0000256" key="1">
    <source>
        <dbReference type="SAM" id="Phobius"/>
    </source>
</evidence>
<comment type="caution">
    <text evidence="2">The sequence shown here is derived from an EMBL/GenBank/DDBJ whole genome shotgun (WGS) entry which is preliminary data.</text>
</comment>
<dbReference type="EMBL" id="JANEYG010000014">
    <property type="protein sequence ID" value="KAJ8920436.1"/>
    <property type="molecule type" value="Genomic_DNA"/>
</dbReference>
<keyword evidence="3" id="KW-1185">Reference proteome</keyword>